<evidence type="ECO:0000256" key="1">
    <source>
        <dbReference type="SAM" id="Phobius"/>
    </source>
</evidence>
<keyword evidence="1" id="KW-1133">Transmembrane helix</keyword>
<feature type="transmembrane region" description="Helical" evidence="1">
    <location>
        <begin position="20"/>
        <end position="38"/>
    </location>
</feature>
<organism evidence="2 3">
    <name type="scientific">Burkholderia cenocepacia</name>
    <dbReference type="NCBI Taxonomy" id="95486"/>
    <lineage>
        <taxon>Bacteria</taxon>
        <taxon>Pseudomonadati</taxon>
        <taxon>Pseudomonadota</taxon>
        <taxon>Betaproteobacteria</taxon>
        <taxon>Burkholderiales</taxon>
        <taxon>Burkholderiaceae</taxon>
        <taxon>Burkholderia</taxon>
        <taxon>Burkholderia cepacia complex</taxon>
    </lineage>
</organism>
<dbReference type="AlphaFoldDB" id="A0A1V2VYX8"/>
<evidence type="ECO:0000313" key="2">
    <source>
        <dbReference type="EMBL" id="ONU80338.1"/>
    </source>
</evidence>
<dbReference type="OrthoDB" id="9016525at2"/>
<evidence type="ECO:0000313" key="3">
    <source>
        <dbReference type="Proteomes" id="UP000188543"/>
    </source>
</evidence>
<accession>A0A1V2VYX8</accession>
<dbReference type="Proteomes" id="UP000188543">
    <property type="component" value="Unassembled WGS sequence"/>
</dbReference>
<keyword evidence="1" id="KW-0812">Transmembrane</keyword>
<proteinExistence type="predicted"/>
<name>A0A1V2VYX8_9BURK</name>
<comment type="caution">
    <text evidence="2">The sequence shown here is derived from an EMBL/GenBank/DDBJ whole genome shotgun (WGS) entry which is preliminary data.</text>
</comment>
<keyword evidence="1" id="KW-0472">Membrane</keyword>
<dbReference type="EMBL" id="MUTJ01000079">
    <property type="protein sequence ID" value="ONU80338.1"/>
    <property type="molecule type" value="Genomic_DNA"/>
</dbReference>
<protein>
    <submittedName>
        <fullName evidence="2">Phosphate transporter</fullName>
    </submittedName>
</protein>
<gene>
    <name evidence="2" type="ORF">A8E72_25450</name>
</gene>
<reference evidence="2 3" key="1">
    <citation type="submission" date="2016-08" db="EMBL/GenBank/DDBJ databases">
        <authorList>
            <person name="Seilhamer J.J."/>
        </authorList>
    </citation>
    <scope>NUCLEOTIDE SEQUENCE [LARGE SCALE GENOMIC DNA]</scope>
    <source>
        <strain evidence="2 3">VC14762</strain>
    </source>
</reference>
<dbReference type="RefSeq" id="WP_060210855.1">
    <property type="nucleotide sequence ID" value="NZ_CADETK010000002.1"/>
</dbReference>
<sequence>MPNLAATETGGAVAHRTRALGLALLFLIVACGIVGVGIHPGAGLRFVKDGAVRPFALPATSYRALHGLF</sequence>